<dbReference type="RefSeq" id="WP_123846761.1">
    <property type="nucleotide sequence ID" value="NZ_RPDH01000001.1"/>
</dbReference>
<dbReference type="PANTHER" id="PTHR39339:SF1">
    <property type="entry name" value="CHAD DOMAIN-CONTAINING PROTEIN"/>
    <property type="match status" value="1"/>
</dbReference>
<proteinExistence type="predicted"/>
<reference evidence="3 4" key="1">
    <citation type="submission" date="2018-11" db="EMBL/GenBank/DDBJ databases">
        <title>Chitinophaga lutea sp.nov., isolate from arsenic contaminated soil.</title>
        <authorList>
            <person name="Zong Y."/>
        </authorList>
    </citation>
    <scope>NUCLEOTIDE SEQUENCE [LARGE SCALE GENOMIC DNA]</scope>
    <source>
        <strain evidence="3 4">ZY74</strain>
    </source>
</reference>
<dbReference type="EMBL" id="RPDH01000001">
    <property type="protein sequence ID" value="RPE14250.1"/>
    <property type="molecule type" value="Genomic_DNA"/>
</dbReference>
<feature type="region of interest" description="Disordered" evidence="1">
    <location>
        <begin position="222"/>
        <end position="289"/>
    </location>
</feature>
<keyword evidence="4" id="KW-1185">Reference proteome</keyword>
<feature type="compositionally biased region" description="Polar residues" evidence="1">
    <location>
        <begin position="267"/>
        <end position="289"/>
    </location>
</feature>
<comment type="caution">
    <text evidence="3">The sequence shown here is derived from an EMBL/GenBank/DDBJ whole genome shotgun (WGS) entry which is preliminary data.</text>
</comment>
<dbReference type="Pfam" id="PF05235">
    <property type="entry name" value="CHAD"/>
    <property type="match status" value="1"/>
</dbReference>
<dbReference type="Gene3D" id="1.40.20.10">
    <property type="entry name" value="CHAD domain"/>
    <property type="match status" value="1"/>
</dbReference>
<dbReference type="InterPro" id="IPR038186">
    <property type="entry name" value="CHAD_dom_sf"/>
</dbReference>
<feature type="compositionally biased region" description="Basic and acidic residues" evidence="1">
    <location>
        <begin position="249"/>
        <end position="266"/>
    </location>
</feature>
<protein>
    <submittedName>
        <fullName evidence="3">CHAD domain-containing protein</fullName>
    </submittedName>
</protein>
<feature type="domain" description="CHAD" evidence="2">
    <location>
        <begin position="10"/>
        <end position="250"/>
    </location>
</feature>
<evidence type="ECO:0000256" key="1">
    <source>
        <dbReference type="SAM" id="MobiDB-lite"/>
    </source>
</evidence>
<sequence>MLKKQKQHKYLAKRWRAIRSYLYDFANTPNLEVLHKLRVEVKKLKAFAGFASAGGHGKDADRAIKPVKKMFRVAGEIREAGLTLSMLQKYQITHPRLKSATIHTLNEKTATFQSHIDTYLQQIKKSDRKLRASLHSIRNRNIEAWFSEELTATAALLAAPPPERLHDARKKLKTLLYTYTMLPKPLAARVQVNKDYLHRLQELIGNWHDAALAADLLAKGNNVRSGGRTARNGDKQTQQQPKANQANRLADEASRNIRHNNHDHGAHTQSKPVKTRQQQKVNRLSNEQKSLIKQTLAAAAGFSQKALSGEGSPR</sequence>
<dbReference type="PANTHER" id="PTHR39339">
    <property type="entry name" value="SLR1444 PROTEIN"/>
    <property type="match status" value="1"/>
</dbReference>
<accession>A0A3N4QE67</accession>
<evidence type="ECO:0000259" key="2">
    <source>
        <dbReference type="SMART" id="SM00880"/>
    </source>
</evidence>
<dbReference type="SMART" id="SM00880">
    <property type="entry name" value="CHAD"/>
    <property type="match status" value="1"/>
</dbReference>
<dbReference type="InterPro" id="IPR007899">
    <property type="entry name" value="CHAD_dom"/>
</dbReference>
<feature type="compositionally biased region" description="Polar residues" evidence="1">
    <location>
        <begin position="235"/>
        <end position="247"/>
    </location>
</feature>
<dbReference type="Proteomes" id="UP000278351">
    <property type="component" value="Unassembled WGS sequence"/>
</dbReference>
<dbReference type="AlphaFoldDB" id="A0A3N4QE67"/>
<dbReference type="OrthoDB" id="773317at2"/>
<evidence type="ECO:0000313" key="4">
    <source>
        <dbReference type="Proteomes" id="UP000278351"/>
    </source>
</evidence>
<evidence type="ECO:0000313" key="3">
    <source>
        <dbReference type="EMBL" id="RPE14250.1"/>
    </source>
</evidence>
<gene>
    <name evidence="3" type="ORF">EGT74_12325</name>
</gene>
<name>A0A3N4QE67_9BACT</name>
<organism evidence="3 4">
    <name type="scientific">Chitinophaga lutea</name>
    <dbReference type="NCBI Taxonomy" id="2488634"/>
    <lineage>
        <taxon>Bacteria</taxon>
        <taxon>Pseudomonadati</taxon>
        <taxon>Bacteroidota</taxon>
        <taxon>Chitinophagia</taxon>
        <taxon>Chitinophagales</taxon>
        <taxon>Chitinophagaceae</taxon>
        <taxon>Chitinophaga</taxon>
    </lineage>
</organism>